<comment type="function">
    <text evidence="1">Removes C-terminal D-alanyl residues from sugar-peptide cell wall precursors.</text>
</comment>
<dbReference type="GO" id="GO:0009002">
    <property type="term" value="F:serine-type D-Ala-D-Ala carboxypeptidase activity"/>
    <property type="evidence" value="ECO:0007669"/>
    <property type="project" value="UniProtKB-EC"/>
</dbReference>
<evidence type="ECO:0000256" key="3">
    <source>
        <dbReference type="ARBA" id="ARBA00007164"/>
    </source>
</evidence>
<feature type="active site" evidence="13">
    <location>
        <position position="113"/>
    </location>
</feature>
<evidence type="ECO:0000256" key="2">
    <source>
        <dbReference type="ARBA" id="ARBA00004752"/>
    </source>
</evidence>
<dbReference type="SUPFAM" id="SSF69189">
    <property type="entry name" value="Penicillin-binding protein associated domain"/>
    <property type="match status" value="1"/>
</dbReference>
<dbReference type="InterPro" id="IPR015956">
    <property type="entry name" value="Peniciliin-bd_prot_C_sf"/>
</dbReference>
<evidence type="ECO:0000256" key="6">
    <source>
        <dbReference type="ARBA" id="ARBA00022670"/>
    </source>
</evidence>
<dbReference type="Pfam" id="PF07943">
    <property type="entry name" value="PBP5_C"/>
    <property type="match status" value="1"/>
</dbReference>
<evidence type="ECO:0000313" key="18">
    <source>
        <dbReference type="EMBL" id="RDW12142.1"/>
    </source>
</evidence>
<dbReference type="InterPro" id="IPR012338">
    <property type="entry name" value="Beta-lactam/transpept-like"/>
</dbReference>
<dbReference type="PANTHER" id="PTHR21581:SF6">
    <property type="entry name" value="TRAFFICKING PROTEIN PARTICLE COMPLEX SUBUNIT 12"/>
    <property type="match status" value="1"/>
</dbReference>
<dbReference type="UniPathway" id="UPA00219"/>
<evidence type="ECO:0000256" key="5">
    <source>
        <dbReference type="ARBA" id="ARBA00022645"/>
    </source>
</evidence>
<keyword evidence="10" id="KW-0573">Peptidoglycan synthesis</keyword>
<dbReference type="InterPro" id="IPR001967">
    <property type="entry name" value="Peptidase_S11_N"/>
</dbReference>
<dbReference type="Proteomes" id="UP000256679">
    <property type="component" value="Unassembled WGS sequence"/>
</dbReference>
<keyword evidence="11" id="KW-0961">Cell wall biogenesis/degradation</keyword>
<feature type="chain" id="PRO_5017569992" description="serine-type D-Ala-D-Ala carboxypeptidase" evidence="16">
    <location>
        <begin position="22"/>
        <end position="382"/>
    </location>
</feature>
<comment type="similarity">
    <text evidence="3 15">Belongs to the peptidase S11 family.</text>
</comment>
<evidence type="ECO:0000256" key="11">
    <source>
        <dbReference type="ARBA" id="ARBA00023316"/>
    </source>
</evidence>
<evidence type="ECO:0000313" key="19">
    <source>
        <dbReference type="Proteomes" id="UP000256679"/>
    </source>
</evidence>
<dbReference type="Pfam" id="PF00768">
    <property type="entry name" value="Peptidase_S11"/>
    <property type="match status" value="1"/>
</dbReference>
<feature type="active site" description="Proton acceptor" evidence="13">
    <location>
        <position position="56"/>
    </location>
</feature>
<dbReference type="RefSeq" id="WP_115756822.1">
    <property type="nucleotide sequence ID" value="NZ_QFCQ01000120.1"/>
</dbReference>
<feature type="signal peptide" evidence="16">
    <location>
        <begin position="1"/>
        <end position="21"/>
    </location>
</feature>
<evidence type="ECO:0000256" key="15">
    <source>
        <dbReference type="RuleBase" id="RU004016"/>
    </source>
</evidence>
<dbReference type="InterPro" id="IPR037167">
    <property type="entry name" value="Peptidase_S11_C_sf"/>
</dbReference>
<dbReference type="InterPro" id="IPR018044">
    <property type="entry name" value="Peptidase_S11"/>
</dbReference>
<feature type="binding site" evidence="14">
    <location>
        <position position="218"/>
    </location>
    <ligand>
        <name>substrate</name>
    </ligand>
</feature>
<dbReference type="AlphaFoldDB" id="A0A3D8P922"/>
<gene>
    <name evidence="18" type="ORF">DIE28_15265</name>
</gene>
<protein>
    <recommendedName>
        <fullName evidence="4">serine-type D-Ala-D-Ala carboxypeptidase</fullName>
        <ecNumber evidence="4">3.4.16.4</ecNumber>
    </recommendedName>
</protein>
<evidence type="ECO:0000256" key="16">
    <source>
        <dbReference type="SAM" id="SignalP"/>
    </source>
</evidence>
<evidence type="ECO:0000256" key="9">
    <source>
        <dbReference type="ARBA" id="ARBA00022960"/>
    </source>
</evidence>
<dbReference type="PRINTS" id="PR00725">
    <property type="entry name" value="DADACBPTASE1"/>
</dbReference>
<comment type="catalytic activity">
    <reaction evidence="12">
        <text>Preferential cleavage: (Ac)2-L-Lys-D-Ala-|-D-Ala. Also transpeptidation of peptidyl-alanyl moieties that are N-acyl substituents of D-alanine.</text>
        <dbReference type="EC" id="3.4.16.4"/>
    </reaction>
</comment>
<dbReference type="GO" id="GO:0009252">
    <property type="term" value="P:peptidoglycan biosynthetic process"/>
    <property type="evidence" value="ECO:0007669"/>
    <property type="project" value="UniProtKB-UniPathway"/>
</dbReference>
<dbReference type="SUPFAM" id="SSF56601">
    <property type="entry name" value="beta-lactamase/transpeptidase-like"/>
    <property type="match status" value="1"/>
</dbReference>
<sequence length="382" mass="41360">MRALTFRIFALVMLLALPARAFDTNARAAWVYDVATGTVLMEKNADEPLPPASMSKLMTVYMLFEALEEGRVQSDTRLPVSTKARQMQGSTMFLNEQDRPTVEELIKGIIVLSGNDACVVVAEGLAGTEEAFARQMTERGKALGLTHSTFANASGWPDPRHRMSARDLGILAQRLISDFPDLYRSFAIEEYRFDDRAPANRFNRNPLLKLGIGADGLKTGHTQEAGYGLVGSAVQGDRRVIFVISGLQSDRARAEEAERIVNWAYRQFTMKTIIPKGEIVAQAPVWLGGQGKVGLTTADGVRVLIPAGSQSGVTAEAVFRGPIEAPITKGDRLGELVVNIPGAGQSRLPLLAASDVARTGVLGRMQGAAFRLGHKAIQAVRN</sequence>
<evidence type="ECO:0000256" key="7">
    <source>
        <dbReference type="ARBA" id="ARBA00022729"/>
    </source>
</evidence>
<keyword evidence="5 18" id="KW-0121">Carboxypeptidase</keyword>
<keyword evidence="6" id="KW-0645">Protease</keyword>
<dbReference type="GO" id="GO:0006508">
    <property type="term" value="P:proteolysis"/>
    <property type="evidence" value="ECO:0007669"/>
    <property type="project" value="UniProtKB-KW"/>
</dbReference>
<evidence type="ECO:0000256" key="14">
    <source>
        <dbReference type="PIRSR" id="PIRSR618044-2"/>
    </source>
</evidence>
<evidence type="ECO:0000256" key="4">
    <source>
        <dbReference type="ARBA" id="ARBA00012448"/>
    </source>
</evidence>
<dbReference type="PANTHER" id="PTHR21581">
    <property type="entry name" value="D-ALANYL-D-ALANINE CARBOXYPEPTIDASE"/>
    <property type="match status" value="1"/>
</dbReference>
<reference evidence="18 19" key="1">
    <citation type="submission" date="2018-05" db="EMBL/GenBank/DDBJ databases">
        <title>Whole genome sequencing of Paracoccus thiocyanatus SST.</title>
        <authorList>
            <person name="Ghosh W."/>
            <person name="Rameez M.J."/>
            <person name="Roy C."/>
        </authorList>
    </citation>
    <scope>NUCLEOTIDE SEQUENCE [LARGE SCALE GENOMIC DNA]</scope>
    <source>
        <strain evidence="18 19">SST</strain>
    </source>
</reference>
<dbReference type="Gene3D" id="3.40.710.10">
    <property type="entry name" value="DD-peptidase/beta-lactamase superfamily"/>
    <property type="match status" value="1"/>
</dbReference>
<keyword evidence="8" id="KW-0378">Hydrolase</keyword>
<keyword evidence="19" id="KW-1185">Reference proteome</keyword>
<evidence type="ECO:0000256" key="13">
    <source>
        <dbReference type="PIRSR" id="PIRSR618044-1"/>
    </source>
</evidence>
<evidence type="ECO:0000259" key="17">
    <source>
        <dbReference type="SMART" id="SM00936"/>
    </source>
</evidence>
<evidence type="ECO:0000256" key="12">
    <source>
        <dbReference type="ARBA" id="ARBA00034000"/>
    </source>
</evidence>
<organism evidence="18 19">
    <name type="scientific">Paracoccus thiocyanatus</name>
    <dbReference type="NCBI Taxonomy" id="34006"/>
    <lineage>
        <taxon>Bacteria</taxon>
        <taxon>Pseudomonadati</taxon>
        <taxon>Pseudomonadota</taxon>
        <taxon>Alphaproteobacteria</taxon>
        <taxon>Rhodobacterales</taxon>
        <taxon>Paracoccaceae</taxon>
        <taxon>Paracoccus</taxon>
    </lineage>
</organism>
<proteinExistence type="inferred from homology"/>
<evidence type="ECO:0000256" key="8">
    <source>
        <dbReference type="ARBA" id="ARBA00022801"/>
    </source>
</evidence>
<dbReference type="EC" id="3.4.16.4" evidence="4"/>
<dbReference type="InterPro" id="IPR012907">
    <property type="entry name" value="Peptidase_S11_C"/>
</dbReference>
<dbReference type="SMART" id="SM00936">
    <property type="entry name" value="PBP5_C"/>
    <property type="match status" value="1"/>
</dbReference>
<dbReference type="Gene3D" id="2.60.410.10">
    <property type="entry name" value="D-Ala-D-Ala carboxypeptidase, C-terminal domain"/>
    <property type="match status" value="1"/>
</dbReference>
<comment type="caution">
    <text evidence="18">The sequence shown here is derived from an EMBL/GenBank/DDBJ whole genome shotgun (WGS) entry which is preliminary data.</text>
</comment>
<name>A0A3D8P922_9RHOB</name>
<feature type="domain" description="Peptidase S11 D-Ala-D-Ala carboxypeptidase A C-terminal" evidence="17">
    <location>
        <begin position="268"/>
        <end position="358"/>
    </location>
</feature>
<evidence type="ECO:0000256" key="1">
    <source>
        <dbReference type="ARBA" id="ARBA00003217"/>
    </source>
</evidence>
<comment type="pathway">
    <text evidence="2">Cell wall biogenesis; peptidoglycan biosynthesis.</text>
</comment>
<evidence type="ECO:0000256" key="10">
    <source>
        <dbReference type="ARBA" id="ARBA00022984"/>
    </source>
</evidence>
<keyword evidence="7 16" id="KW-0732">Signal</keyword>
<keyword evidence="9" id="KW-0133">Cell shape</keyword>
<accession>A0A3D8P922</accession>
<dbReference type="GO" id="GO:0071555">
    <property type="term" value="P:cell wall organization"/>
    <property type="evidence" value="ECO:0007669"/>
    <property type="project" value="UniProtKB-KW"/>
</dbReference>
<dbReference type="EMBL" id="QFCQ01000120">
    <property type="protein sequence ID" value="RDW12142.1"/>
    <property type="molecule type" value="Genomic_DNA"/>
</dbReference>
<feature type="active site" description="Acyl-ester intermediate" evidence="13">
    <location>
        <position position="53"/>
    </location>
</feature>
<dbReference type="GO" id="GO:0008360">
    <property type="term" value="P:regulation of cell shape"/>
    <property type="evidence" value="ECO:0007669"/>
    <property type="project" value="UniProtKB-KW"/>
</dbReference>